<dbReference type="EMBL" id="NAJO01000030">
    <property type="protein sequence ID" value="OQO01612.1"/>
    <property type="molecule type" value="Genomic_DNA"/>
</dbReference>
<dbReference type="Proteomes" id="UP000192596">
    <property type="component" value="Unassembled WGS sequence"/>
</dbReference>
<organism evidence="2 3">
    <name type="scientific">Cryoendolithus antarcticus</name>
    <dbReference type="NCBI Taxonomy" id="1507870"/>
    <lineage>
        <taxon>Eukaryota</taxon>
        <taxon>Fungi</taxon>
        <taxon>Dikarya</taxon>
        <taxon>Ascomycota</taxon>
        <taxon>Pezizomycotina</taxon>
        <taxon>Dothideomycetes</taxon>
        <taxon>Dothideomycetidae</taxon>
        <taxon>Cladosporiales</taxon>
        <taxon>Cladosporiaceae</taxon>
        <taxon>Cryoendolithus</taxon>
    </lineage>
</organism>
<evidence type="ECO:0000313" key="3">
    <source>
        <dbReference type="Proteomes" id="UP000192596"/>
    </source>
</evidence>
<dbReference type="InterPro" id="IPR015867">
    <property type="entry name" value="N-reg_PII/ATP_PRibTrfase_C"/>
</dbReference>
<keyword evidence="3" id="KW-1185">Reference proteome</keyword>
<dbReference type="OrthoDB" id="15981at2759"/>
<dbReference type="PANTHER" id="PTHR41774:SF1">
    <property type="entry name" value="NGG1P INTERACTING FACTOR NIF3"/>
    <property type="match status" value="1"/>
</dbReference>
<accession>A0A1V8SRV0</accession>
<name>A0A1V8SRV0_9PEZI</name>
<gene>
    <name evidence="2" type="ORF">B0A48_12648</name>
</gene>
<dbReference type="STRING" id="1507870.A0A1V8SRV0"/>
<reference evidence="3" key="1">
    <citation type="submission" date="2017-03" db="EMBL/GenBank/DDBJ databases">
        <title>Genomes of endolithic fungi from Antarctica.</title>
        <authorList>
            <person name="Coleine C."/>
            <person name="Masonjones S."/>
            <person name="Stajich J.E."/>
        </authorList>
    </citation>
    <scope>NUCLEOTIDE SEQUENCE [LARGE SCALE GENOMIC DNA]</scope>
    <source>
        <strain evidence="3">CCFEE 5527</strain>
    </source>
</reference>
<comment type="caution">
    <text evidence="2">The sequence shown here is derived from an EMBL/GenBank/DDBJ whole genome shotgun (WGS) entry which is preliminary data.</text>
</comment>
<dbReference type="PANTHER" id="PTHR41774">
    <property type="match status" value="1"/>
</dbReference>
<protein>
    <recommendedName>
        <fullName evidence="1">ATP phosphoribosyltransferase</fullName>
    </recommendedName>
</protein>
<dbReference type="Gene3D" id="3.30.70.120">
    <property type="match status" value="1"/>
</dbReference>
<dbReference type="SUPFAM" id="SSF102705">
    <property type="entry name" value="NIF3 (NGG1p interacting factor 3)-like"/>
    <property type="match status" value="1"/>
</dbReference>
<dbReference type="AlphaFoldDB" id="A0A1V8SRV0"/>
<evidence type="ECO:0000256" key="1">
    <source>
        <dbReference type="ARBA" id="ARBA00020998"/>
    </source>
</evidence>
<dbReference type="InParanoid" id="A0A1V8SRV0"/>
<evidence type="ECO:0000313" key="2">
    <source>
        <dbReference type="EMBL" id="OQO01612.1"/>
    </source>
</evidence>
<proteinExistence type="predicted"/>
<dbReference type="InterPro" id="IPR036069">
    <property type="entry name" value="DUF34/NIF3_sf"/>
</dbReference>
<sequence>MGTRYKLVFFAPAASIEAIKKAIFAAGAGQHDGYTECCFTTPGTGQFVAGQMANPAIGRRGILEMVEEVRCETSCVGSYTTKRVVEALKNLEAHPYEVPVYEVIKLEDF</sequence>